<dbReference type="Proteomes" id="UP000655868">
    <property type="component" value="Unassembled WGS sequence"/>
</dbReference>
<sequence>MAETPRPGSPGTLVPRPPVGRAEPAKIAIDEIDRLLIRELVADGRATLSNLAEKASLSVSAVQSRVRRLEARGVIRGYTATVDPEALGQMLSAFVAITPLDPSQPDDAPARLQHMPSIESCHSVAGEESYVLMVRVGSPRHLEQVLHEIRATANVNTRSTIILQTFYDK</sequence>
<evidence type="ECO:0000259" key="5">
    <source>
        <dbReference type="PROSITE" id="PS50956"/>
    </source>
</evidence>
<gene>
    <name evidence="6" type="ORF">JGU71_06130</name>
</gene>
<dbReference type="PRINTS" id="PR00033">
    <property type="entry name" value="HTHASNC"/>
</dbReference>
<evidence type="ECO:0000256" key="3">
    <source>
        <dbReference type="ARBA" id="ARBA00023163"/>
    </source>
</evidence>
<protein>
    <submittedName>
        <fullName evidence="6">Lrp/AsnC family transcriptional regulator</fullName>
    </submittedName>
</protein>
<evidence type="ECO:0000256" key="1">
    <source>
        <dbReference type="ARBA" id="ARBA00023015"/>
    </source>
</evidence>
<accession>A0A934NNG3</accession>
<dbReference type="GO" id="GO:0005829">
    <property type="term" value="C:cytosol"/>
    <property type="evidence" value="ECO:0007669"/>
    <property type="project" value="TreeGrafter"/>
</dbReference>
<dbReference type="PANTHER" id="PTHR30154:SF53">
    <property type="entry name" value="HTH-TYPE TRANSCRIPTIONAL REGULATOR LRPC"/>
    <property type="match status" value="1"/>
</dbReference>
<dbReference type="Gene3D" id="3.30.70.920">
    <property type="match status" value="1"/>
</dbReference>
<evidence type="ECO:0000313" key="6">
    <source>
        <dbReference type="EMBL" id="MBJ8338453.1"/>
    </source>
</evidence>
<keyword evidence="7" id="KW-1185">Reference proteome</keyword>
<dbReference type="SUPFAM" id="SSF54909">
    <property type="entry name" value="Dimeric alpha+beta barrel"/>
    <property type="match status" value="1"/>
</dbReference>
<feature type="region of interest" description="Disordered" evidence="4">
    <location>
        <begin position="1"/>
        <end position="20"/>
    </location>
</feature>
<evidence type="ECO:0000313" key="7">
    <source>
        <dbReference type="Proteomes" id="UP000655868"/>
    </source>
</evidence>
<dbReference type="Gene3D" id="1.10.10.10">
    <property type="entry name" value="Winged helix-like DNA-binding domain superfamily/Winged helix DNA-binding domain"/>
    <property type="match status" value="1"/>
</dbReference>
<organism evidence="6 7">
    <name type="scientific">Antrihabitans stalagmiti</name>
    <dbReference type="NCBI Taxonomy" id="2799499"/>
    <lineage>
        <taxon>Bacteria</taxon>
        <taxon>Bacillati</taxon>
        <taxon>Actinomycetota</taxon>
        <taxon>Actinomycetes</taxon>
        <taxon>Mycobacteriales</taxon>
        <taxon>Nocardiaceae</taxon>
        <taxon>Antrihabitans</taxon>
    </lineage>
</organism>
<comment type="caution">
    <text evidence="6">The sequence shown here is derived from an EMBL/GenBank/DDBJ whole genome shotgun (WGS) entry which is preliminary data.</text>
</comment>
<dbReference type="GO" id="GO:0043565">
    <property type="term" value="F:sequence-specific DNA binding"/>
    <property type="evidence" value="ECO:0007669"/>
    <property type="project" value="InterPro"/>
</dbReference>
<dbReference type="PROSITE" id="PS50956">
    <property type="entry name" value="HTH_ASNC_2"/>
    <property type="match status" value="1"/>
</dbReference>
<keyword evidence="3" id="KW-0804">Transcription</keyword>
<evidence type="ECO:0000256" key="4">
    <source>
        <dbReference type="SAM" id="MobiDB-lite"/>
    </source>
</evidence>
<dbReference type="RefSeq" id="WP_199703142.1">
    <property type="nucleotide sequence ID" value="NZ_JAEMNV010000002.1"/>
</dbReference>
<dbReference type="InterPro" id="IPR036388">
    <property type="entry name" value="WH-like_DNA-bd_sf"/>
</dbReference>
<dbReference type="InterPro" id="IPR036390">
    <property type="entry name" value="WH_DNA-bd_sf"/>
</dbReference>
<dbReference type="FunFam" id="3.30.70.920:FF:000003">
    <property type="entry name" value="AsnC family transcriptional regulator"/>
    <property type="match status" value="1"/>
</dbReference>
<dbReference type="InterPro" id="IPR011008">
    <property type="entry name" value="Dimeric_a/b-barrel"/>
</dbReference>
<dbReference type="AlphaFoldDB" id="A0A934NNG3"/>
<dbReference type="Pfam" id="PF01037">
    <property type="entry name" value="AsnC_trans_reg"/>
    <property type="match status" value="1"/>
</dbReference>
<proteinExistence type="predicted"/>
<dbReference type="SUPFAM" id="SSF46785">
    <property type="entry name" value="Winged helix' DNA-binding domain"/>
    <property type="match status" value="1"/>
</dbReference>
<dbReference type="EMBL" id="JAEMNV010000002">
    <property type="protein sequence ID" value="MBJ8338453.1"/>
    <property type="molecule type" value="Genomic_DNA"/>
</dbReference>
<keyword evidence="1" id="KW-0805">Transcription regulation</keyword>
<dbReference type="SMART" id="SM00344">
    <property type="entry name" value="HTH_ASNC"/>
    <property type="match status" value="1"/>
</dbReference>
<reference evidence="6" key="1">
    <citation type="submission" date="2020-12" db="EMBL/GenBank/DDBJ databases">
        <title>Antrihabitans popcorni sp. nov. and Antrihabitans auranticaus sp. nov., isolated from a larva cave.</title>
        <authorList>
            <person name="Lee S.D."/>
            <person name="Kim I.S."/>
        </authorList>
    </citation>
    <scope>NUCLEOTIDE SEQUENCE</scope>
    <source>
        <strain evidence="6">YC3-6</strain>
    </source>
</reference>
<name>A0A934NNG3_9NOCA</name>
<keyword evidence="2" id="KW-0238">DNA-binding</keyword>
<dbReference type="PANTHER" id="PTHR30154">
    <property type="entry name" value="LEUCINE-RESPONSIVE REGULATORY PROTEIN"/>
    <property type="match status" value="1"/>
</dbReference>
<dbReference type="GO" id="GO:0043200">
    <property type="term" value="P:response to amino acid"/>
    <property type="evidence" value="ECO:0007669"/>
    <property type="project" value="TreeGrafter"/>
</dbReference>
<dbReference type="InterPro" id="IPR019887">
    <property type="entry name" value="Tscrpt_reg_AsnC/Lrp_C"/>
</dbReference>
<dbReference type="InterPro" id="IPR019888">
    <property type="entry name" value="Tscrpt_reg_AsnC-like"/>
</dbReference>
<dbReference type="Pfam" id="PF13412">
    <property type="entry name" value="HTH_24"/>
    <property type="match status" value="1"/>
</dbReference>
<feature type="domain" description="HTH asnC-type" evidence="5">
    <location>
        <begin position="29"/>
        <end position="90"/>
    </location>
</feature>
<evidence type="ECO:0000256" key="2">
    <source>
        <dbReference type="ARBA" id="ARBA00023125"/>
    </source>
</evidence>
<dbReference type="InterPro" id="IPR000485">
    <property type="entry name" value="AsnC-type_HTH_dom"/>
</dbReference>